<dbReference type="EMBL" id="CP000146">
    <property type="protein sequence ID" value="ABA81543.2"/>
    <property type="molecule type" value="Genomic_DNA"/>
</dbReference>
<geneLocation type="plasmid" evidence="2">
    <name>pRS241c</name>
</geneLocation>
<sequence>MFALNEQGFQEFVRDGALISGAVVMGVQFHRMAKDVPALSAYVPAEWRGDRLCLRVVSSNGFYQGIAPYDVPSDWSGGFADLDFPIKARHGPMLKGLSEGDLSILLAKGECEGSATPVASVAYWDAETSDQVDLMLNSFRADLVYAYVEGRDTPVKCEKLDEEDATTFDTRCPIELKSPAGPRTIETYRIVGGKPSPAASIVIWFPDP</sequence>
<reference evidence="2" key="1">
    <citation type="submission" date="2005-09" db="EMBL/GenBank/DDBJ databases">
        <title>Complete sequence of plasmid C of Rhodobacter sphaeroides 2.4.1.</title>
        <authorList>
            <person name="Copeland A."/>
            <person name="Lucas S."/>
            <person name="Lapidus A."/>
            <person name="Barry K."/>
            <person name="Detter J.C."/>
            <person name="Glavina T."/>
            <person name="Hammon N."/>
            <person name="Israni S."/>
            <person name="Pitluck S."/>
            <person name="Richardson P."/>
            <person name="Mackenzie C."/>
            <person name="Choudhary M."/>
            <person name="Larimer F."/>
            <person name="Hauser L.J."/>
            <person name="Land M."/>
            <person name="Donohue T.J."/>
            <person name="Kaplan S."/>
        </authorList>
    </citation>
    <scope>NUCLEOTIDE SEQUENCE [LARGE SCALE GENOMIC DNA]</scope>
    <source>
        <strain evidence="2">ATCC 17023 / DSM 158 / JCM 6121 / CCUG 31486 / LMG 2827 / NBRC 12203 / NCIMB 8253 / ATH 2.4.1.</strain>
        <plasmid evidence="2">pRS241c</plasmid>
    </source>
</reference>
<dbReference type="AlphaFoldDB" id="Q3IV91"/>
<gene>
    <name evidence="1" type="ORF">RSP_7190</name>
</gene>
<protein>
    <submittedName>
        <fullName evidence="1">Uncharacterized protein</fullName>
    </submittedName>
</protein>
<dbReference type="Proteomes" id="UP000002703">
    <property type="component" value="Plasmid C"/>
</dbReference>
<keyword evidence="1" id="KW-0614">Plasmid</keyword>
<dbReference type="KEGG" id="rsp:RSP_7190"/>
<dbReference type="PATRIC" id="fig|272943.9.peg.127"/>
<evidence type="ECO:0000313" key="2">
    <source>
        <dbReference type="Proteomes" id="UP000002703"/>
    </source>
</evidence>
<keyword evidence="2" id="KW-1185">Reference proteome</keyword>
<name>Q3IV91_CERS4</name>
<dbReference type="EnsemblBacteria" id="ABA81543">
    <property type="protein sequence ID" value="ABA81543"/>
    <property type="gene ID" value="RSP_7190"/>
</dbReference>
<proteinExistence type="predicted"/>
<accession>Q3IV91</accession>
<evidence type="ECO:0000313" key="1">
    <source>
        <dbReference type="EMBL" id="ABA81543.2"/>
    </source>
</evidence>
<dbReference type="OrthoDB" id="6359379at2"/>
<organism evidence="1 2">
    <name type="scientific">Cereibacter sphaeroides (strain ATCC 17023 / DSM 158 / JCM 6121 / CCUG 31486 / LMG 2827 / NBRC 12203 / NCIMB 8253 / ATH 2.4.1.)</name>
    <name type="common">Rhodobacter sphaeroides</name>
    <dbReference type="NCBI Taxonomy" id="272943"/>
    <lineage>
        <taxon>Bacteria</taxon>
        <taxon>Pseudomonadati</taxon>
        <taxon>Pseudomonadota</taxon>
        <taxon>Alphaproteobacteria</taxon>
        <taxon>Rhodobacterales</taxon>
        <taxon>Paracoccaceae</taxon>
        <taxon>Cereibacter</taxon>
    </lineage>
</organism>